<dbReference type="PANTHER" id="PTHR37512">
    <property type="entry name" value="TRIFUNCTIONAL NAD BIOSYNTHESIS/REGULATOR PROTEIN NADR"/>
    <property type="match status" value="1"/>
</dbReference>
<dbReference type="InterPro" id="IPR027417">
    <property type="entry name" value="P-loop_NTPase"/>
</dbReference>
<feature type="domain" description="NadR/Ttd14 AAA" evidence="1">
    <location>
        <begin position="54"/>
        <end position="211"/>
    </location>
</feature>
<organism evidence="2 3">
    <name type="scientific">Flaviaesturariibacter amylovorans</name>
    <dbReference type="NCBI Taxonomy" id="1084520"/>
    <lineage>
        <taxon>Bacteria</taxon>
        <taxon>Pseudomonadati</taxon>
        <taxon>Bacteroidota</taxon>
        <taxon>Chitinophagia</taxon>
        <taxon>Chitinophagales</taxon>
        <taxon>Chitinophagaceae</taxon>
        <taxon>Flaviaestuariibacter</taxon>
    </lineage>
</organism>
<evidence type="ECO:0000313" key="2">
    <source>
        <dbReference type="EMBL" id="GAA4342984.1"/>
    </source>
</evidence>
<dbReference type="EMBL" id="BAABGY010000016">
    <property type="protein sequence ID" value="GAA4342984.1"/>
    <property type="molecule type" value="Genomic_DNA"/>
</dbReference>
<dbReference type="SUPFAM" id="SSF52540">
    <property type="entry name" value="P-loop containing nucleoside triphosphate hydrolases"/>
    <property type="match status" value="1"/>
</dbReference>
<proteinExistence type="predicted"/>
<dbReference type="CDD" id="cd02019">
    <property type="entry name" value="NK"/>
    <property type="match status" value="1"/>
</dbReference>
<dbReference type="InterPro" id="IPR052735">
    <property type="entry name" value="NAD_biosynth-regulator"/>
</dbReference>
<gene>
    <name evidence="2" type="ORF">GCM10023184_42850</name>
</gene>
<evidence type="ECO:0000259" key="1">
    <source>
        <dbReference type="Pfam" id="PF13521"/>
    </source>
</evidence>
<dbReference type="Pfam" id="PF13521">
    <property type="entry name" value="AAA_28"/>
    <property type="match status" value="1"/>
</dbReference>
<dbReference type="PANTHER" id="PTHR37512:SF1">
    <property type="entry name" value="NADR_TTD14 AAA DOMAIN-CONTAINING PROTEIN"/>
    <property type="match status" value="1"/>
</dbReference>
<protein>
    <recommendedName>
        <fullName evidence="1">NadR/Ttd14 AAA domain-containing protein</fullName>
    </recommendedName>
</protein>
<keyword evidence="3" id="KW-1185">Reference proteome</keyword>
<evidence type="ECO:0000313" key="3">
    <source>
        <dbReference type="Proteomes" id="UP001501725"/>
    </source>
</evidence>
<dbReference type="InterPro" id="IPR038727">
    <property type="entry name" value="NadR/Ttd14_AAA_dom"/>
</dbReference>
<reference evidence="3" key="1">
    <citation type="journal article" date="2019" name="Int. J. Syst. Evol. Microbiol.">
        <title>The Global Catalogue of Microorganisms (GCM) 10K type strain sequencing project: providing services to taxonomists for standard genome sequencing and annotation.</title>
        <authorList>
            <consortium name="The Broad Institute Genomics Platform"/>
            <consortium name="The Broad Institute Genome Sequencing Center for Infectious Disease"/>
            <person name="Wu L."/>
            <person name="Ma J."/>
        </authorList>
    </citation>
    <scope>NUCLEOTIDE SEQUENCE [LARGE SCALE GENOMIC DNA]</scope>
    <source>
        <strain evidence="3">JCM 17919</strain>
    </source>
</reference>
<comment type="caution">
    <text evidence="2">The sequence shown here is derived from an EMBL/GenBank/DDBJ whole genome shotgun (WGS) entry which is preliminary data.</text>
</comment>
<sequence length="230" mass="26135">MGKWENPPGDEFRLTVCIIDAFPYAGKPKLCTFTPYAGTFITPLSHTPITPLKKIVILGPESTGKSTLCRKLAQQYDTVWCPEYARTYLEQNGMNYNRQDLLLIAQGQLALEAWMAEEAKPPFFFVDTDMYVMKVWFEVVFGDCPPWILKQAAAQRADLYLLCNTDLPWVPDGLREYPDPAARERLFCMYKDILVNDGTPWALVSGTEEERLASAVSAIEERFGKEEEGE</sequence>
<dbReference type="Gene3D" id="3.40.50.300">
    <property type="entry name" value="P-loop containing nucleotide triphosphate hydrolases"/>
    <property type="match status" value="1"/>
</dbReference>
<accession>A0ABP8HR03</accession>
<name>A0ABP8HR03_9BACT</name>
<dbReference type="Proteomes" id="UP001501725">
    <property type="component" value="Unassembled WGS sequence"/>
</dbReference>